<evidence type="ECO:0000313" key="1">
    <source>
        <dbReference type="EMBL" id="GAA2189019.1"/>
    </source>
</evidence>
<dbReference type="Proteomes" id="UP001501084">
    <property type="component" value="Unassembled WGS sequence"/>
</dbReference>
<sequence>MDAHDVDLIPAGTAFSPADIIHYADPDMRDLAQAISDADVLVTAPHAGAAIPEELAGFLSPDLTRRLQYDFSDIATAAVVKRWAEIDPRIVAVINPHPRLVRDPNRVQPSDLRAVVREAFDRVRAAGPRRDVDLTGVDAVRPVTYSSFPIFSAPRSDVELARLVETLSHVASQGLDVYEATREELTDLFITKVLAQGGAFTRLSFHDSMHAPMRADGALNDDPAVQAEMPAVVALSNHGDEAGEQCGAADPVTMAPVELRRLAEAHRREFEVAEPEAVTLNRPYRGSHEILDAAERFARVSAETGPADASFAAVQAEFSRAYVLGPRALEELSEPGEAWVEEDHERIEFLAYACKRAWDAFRDRS</sequence>
<keyword evidence="2" id="KW-1185">Reference proteome</keyword>
<evidence type="ECO:0008006" key="3">
    <source>
        <dbReference type="Google" id="ProtNLM"/>
    </source>
</evidence>
<dbReference type="Pfam" id="PF05013">
    <property type="entry name" value="FGase"/>
    <property type="match status" value="1"/>
</dbReference>
<dbReference type="SUPFAM" id="SSF53187">
    <property type="entry name" value="Zn-dependent exopeptidases"/>
    <property type="match status" value="1"/>
</dbReference>
<dbReference type="InterPro" id="IPR007709">
    <property type="entry name" value="N-FG_amidohydro"/>
</dbReference>
<evidence type="ECO:0000313" key="2">
    <source>
        <dbReference type="Proteomes" id="UP001501084"/>
    </source>
</evidence>
<organism evidence="1 2">
    <name type="scientific">Leucobacter alluvii</name>
    <dbReference type="NCBI Taxonomy" id="340321"/>
    <lineage>
        <taxon>Bacteria</taxon>
        <taxon>Bacillati</taxon>
        <taxon>Actinomycetota</taxon>
        <taxon>Actinomycetes</taxon>
        <taxon>Micrococcales</taxon>
        <taxon>Microbacteriaceae</taxon>
        <taxon>Leucobacter</taxon>
    </lineage>
</organism>
<dbReference type="Gene3D" id="3.40.630.40">
    <property type="entry name" value="Zn-dependent exopeptidases"/>
    <property type="match status" value="1"/>
</dbReference>
<dbReference type="EMBL" id="BAAAOP010000007">
    <property type="protein sequence ID" value="GAA2189019.1"/>
    <property type="molecule type" value="Genomic_DNA"/>
</dbReference>
<protein>
    <recommendedName>
        <fullName evidence="3">N-formylglutamate amidohydrolase</fullName>
    </recommendedName>
</protein>
<proteinExistence type="predicted"/>
<accession>A0ABN3B7T6</accession>
<dbReference type="RefSeq" id="WP_346058259.1">
    <property type="nucleotide sequence ID" value="NZ_BAAAOP010000007.1"/>
</dbReference>
<name>A0ABN3B7T6_9MICO</name>
<comment type="caution">
    <text evidence="1">The sequence shown here is derived from an EMBL/GenBank/DDBJ whole genome shotgun (WGS) entry which is preliminary data.</text>
</comment>
<gene>
    <name evidence="1" type="ORF">GCM10009786_20480</name>
</gene>
<reference evidence="1 2" key="1">
    <citation type="journal article" date="2019" name="Int. J. Syst. Evol. Microbiol.">
        <title>The Global Catalogue of Microorganisms (GCM) 10K type strain sequencing project: providing services to taxonomists for standard genome sequencing and annotation.</title>
        <authorList>
            <consortium name="The Broad Institute Genomics Platform"/>
            <consortium name="The Broad Institute Genome Sequencing Center for Infectious Disease"/>
            <person name="Wu L."/>
            <person name="Ma J."/>
        </authorList>
    </citation>
    <scope>NUCLEOTIDE SEQUENCE [LARGE SCALE GENOMIC DNA]</scope>
    <source>
        <strain evidence="1 2">JCM 14919</strain>
    </source>
</reference>